<accession>A0A6P2CZI7</accession>
<proteinExistence type="predicted"/>
<evidence type="ECO:0000313" key="1">
    <source>
        <dbReference type="EMBL" id="VTR94263.1"/>
    </source>
</evidence>
<dbReference type="AlphaFoldDB" id="A0A6P2CZI7"/>
<sequence>MFKSVKYVGFDGRPELEATAKQLTPVLANEIRQRQQDVEVAWTPLPSDPDQSLSLTLARTVNGVEGAALGTFAPSDLVEAWLVRSRCRAVWSDLLEDLSQRLGARVHEALSEPLEV</sequence>
<keyword evidence="2" id="KW-1185">Reference proteome</keyword>
<evidence type="ECO:0000313" key="2">
    <source>
        <dbReference type="Proteomes" id="UP000464178"/>
    </source>
</evidence>
<reference evidence="1 2" key="1">
    <citation type="submission" date="2019-05" db="EMBL/GenBank/DDBJ databases">
        <authorList>
            <consortium name="Science for Life Laboratories"/>
        </authorList>
    </citation>
    <scope>NUCLEOTIDE SEQUENCE [LARGE SCALE GENOMIC DNA]</scope>
    <source>
        <strain evidence="1">Soil9</strain>
    </source>
</reference>
<name>A0A6P2CZI7_9BACT</name>
<protein>
    <submittedName>
        <fullName evidence="1">Uncharacterized protein</fullName>
    </submittedName>
</protein>
<dbReference type="Proteomes" id="UP000464178">
    <property type="component" value="Chromosome"/>
</dbReference>
<dbReference type="EMBL" id="LR593886">
    <property type="protein sequence ID" value="VTR94263.1"/>
    <property type="molecule type" value="Genomic_DNA"/>
</dbReference>
<dbReference type="RefSeq" id="WP_162668830.1">
    <property type="nucleotide sequence ID" value="NZ_LR593886.1"/>
</dbReference>
<gene>
    <name evidence="1" type="ORF">SOIL9_34510</name>
</gene>
<dbReference type="KEGG" id="gms:SOIL9_34510"/>
<organism evidence="1 2">
    <name type="scientific">Gemmata massiliana</name>
    <dbReference type="NCBI Taxonomy" id="1210884"/>
    <lineage>
        <taxon>Bacteria</taxon>
        <taxon>Pseudomonadati</taxon>
        <taxon>Planctomycetota</taxon>
        <taxon>Planctomycetia</taxon>
        <taxon>Gemmatales</taxon>
        <taxon>Gemmataceae</taxon>
        <taxon>Gemmata</taxon>
    </lineage>
</organism>